<dbReference type="NCBIfam" id="NF002016">
    <property type="entry name" value="PRK00823.1-1"/>
    <property type="match status" value="1"/>
</dbReference>
<evidence type="ECO:0000313" key="5">
    <source>
        <dbReference type="EMBL" id="GAA4934777.1"/>
    </source>
</evidence>
<evidence type="ECO:0000256" key="3">
    <source>
        <dbReference type="ARBA" id="ARBA00023239"/>
    </source>
</evidence>
<dbReference type="InterPro" id="IPR050376">
    <property type="entry name" value="Pterin-4-alpha-carb_dehyd"/>
</dbReference>
<comment type="similarity">
    <text evidence="2 4">Belongs to the pterin-4-alpha-carbinolamine dehydratase family.</text>
</comment>
<reference evidence="6" key="1">
    <citation type="journal article" date="2019" name="Int. J. Syst. Evol. Microbiol.">
        <title>The Global Catalogue of Microorganisms (GCM) 10K type strain sequencing project: providing services to taxonomists for standard genome sequencing and annotation.</title>
        <authorList>
            <consortium name="The Broad Institute Genomics Platform"/>
            <consortium name="The Broad Institute Genome Sequencing Center for Infectious Disease"/>
            <person name="Wu L."/>
            <person name="Ma J."/>
        </authorList>
    </citation>
    <scope>NUCLEOTIDE SEQUENCE [LARGE SCALE GENOMIC DNA]</scope>
    <source>
        <strain evidence="6">JCM 19134</strain>
    </source>
</reference>
<dbReference type="Gene3D" id="3.30.1360.20">
    <property type="entry name" value="Transcriptional coactivator/pterin dehydratase"/>
    <property type="match status" value="1"/>
</dbReference>
<keyword evidence="6" id="KW-1185">Reference proteome</keyword>
<dbReference type="AlphaFoldDB" id="A0AAV3TZE0"/>
<sequence length="113" mass="12393">MQLAEQTCAACDSSAKPLSDVAIEQLLAELQGWQLEHSSGIKKLAKVFTVKDFSAAVAYAQAIAELANQHDHHPALVVEWGRITVQWWTHSINGLHKNDFVMAAKTDALVQSL</sequence>
<protein>
    <recommendedName>
        <fullName evidence="4">Putative pterin-4-alpha-carbinolamine dehydratase</fullName>
        <shortName evidence="4">PHS</shortName>
        <ecNumber evidence="4">4.2.1.96</ecNumber>
    </recommendedName>
    <alternativeName>
        <fullName evidence="4">4-alpha-hydroxy-tetrahydropterin dehydratase</fullName>
    </alternativeName>
    <alternativeName>
        <fullName evidence="4">Pterin carbinolamine dehydratase</fullName>
        <shortName evidence="4">PCD</shortName>
    </alternativeName>
</protein>
<dbReference type="Pfam" id="PF01329">
    <property type="entry name" value="Pterin_4a"/>
    <property type="match status" value="1"/>
</dbReference>
<evidence type="ECO:0000256" key="4">
    <source>
        <dbReference type="HAMAP-Rule" id="MF_00434"/>
    </source>
</evidence>
<dbReference type="PANTHER" id="PTHR42805">
    <property type="entry name" value="PTERIN-4-ALPHA-CARBINOLAMINE DEHYDRATASE-RELATED"/>
    <property type="match status" value="1"/>
</dbReference>
<dbReference type="RefSeq" id="WP_345417943.1">
    <property type="nucleotide sequence ID" value="NZ_AP031496.1"/>
</dbReference>
<dbReference type="InterPro" id="IPR001533">
    <property type="entry name" value="Pterin_deHydtase"/>
</dbReference>
<keyword evidence="3 4" id="KW-0456">Lyase</keyword>
<dbReference type="Proteomes" id="UP001409585">
    <property type="component" value="Unassembled WGS sequence"/>
</dbReference>
<gene>
    <name evidence="5" type="ORF">GCM10025791_09760</name>
</gene>
<dbReference type="SUPFAM" id="SSF55248">
    <property type="entry name" value="PCD-like"/>
    <property type="match status" value="1"/>
</dbReference>
<proteinExistence type="inferred from homology"/>
<evidence type="ECO:0000256" key="2">
    <source>
        <dbReference type="ARBA" id="ARBA00006472"/>
    </source>
</evidence>
<dbReference type="EC" id="4.2.1.96" evidence="4"/>
<evidence type="ECO:0000256" key="1">
    <source>
        <dbReference type="ARBA" id="ARBA00001554"/>
    </source>
</evidence>
<organism evidence="5 6">
    <name type="scientific">Halioxenophilus aromaticivorans</name>
    <dbReference type="NCBI Taxonomy" id="1306992"/>
    <lineage>
        <taxon>Bacteria</taxon>
        <taxon>Pseudomonadati</taxon>
        <taxon>Pseudomonadota</taxon>
        <taxon>Gammaproteobacteria</taxon>
        <taxon>Alteromonadales</taxon>
        <taxon>Alteromonadaceae</taxon>
        <taxon>Halioxenophilus</taxon>
    </lineage>
</organism>
<dbReference type="PANTHER" id="PTHR42805:SF1">
    <property type="entry name" value="PTERIN-4-ALPHA-CARBINOLAMINE DEHYDRATASE-RELATED"/>
    <property type="match status" value="1"/>
</dbReference>
<comment type="caution">
    <text evidence="5">The sequence shown here is derived from an EMBL/GenBank/DDBJ whole genome shotgun (WGS) entry which is preliminary data.</text>
</comment>
<dbReference type="EMBL" id="BAABLX010000007">
    <property type="protein sequence ID" value="GAA4934777.1"/>
    <property type="molecule type" value="Genomic_DNA"/>
</dbReference>
<evidence type="ECO:0000313" key="6">
    <source>
        <dbReference type="Proteomes" id="UP001409585"/>
    </source>
</evidence>
<dbReference type="InterPro" id="IPR036428">
    <property type="entry name" value="PCD_sf"/>
</dbReference>
<dbReference type="GO" id="GO:0008124">
    <property type="term" value="F:4-alpha-hydroxytetrahydrobiopterin dehydratase activity"/>
    <property type="evidence" value="ECO:0007669"/>
    <property type="project" value="UniProtKB-UniRule"/>
</dbReference>
<dbReference type="GO" id="GO:0006729">
    <property type="term" value="P:tetrahydrobiopterin biosynthetic process"/>
    <property type="evidence" value="ECO:0007669"/>
    <property type="project" value="InterPro"/>
</dbReference>
<comment type="catalytic activity">
    <reaction evidence="1 4">
        <text>(4aS,6R)-4a-hydroxy-L-erythro-5,6,7,8-tetrahydrobiopterin = (6R)-L-erythro-6,7-dihydrobiopterin + H2O</text>
        <dbReference type="Rhea" id="RHEA:11920"/>
        <dbReference type="ChEBI" id="CHEBI:15377"/>
        <dbReference type="ChEBI" id="CHEBI:15642"/>
        <dbReference type="ChEBI" id="CHEBI:43120"/>
        <dbReference type="EC" id="4.2.1.96"/>
    </reaction>
</comment>
<dbReference type="HAMAP" id="MF_00434">
    <property type="entry name" value="Pterin_4_alpha"/>
    <property type="match status" value="1"/>
</dbReference>
<name>A0AAV3TZE0_9ALTE</name>
<accession>A0AAV3TZE0</accession>